<dbReference type="InterPro" id="IPR020843">
    <property type="entry name" value="ER"/>
</dbReference>
<dbReference type="RefSeq" id="WP_379560293.1">
    <property type="nucleotide sequence ID" value="NZ_JBHUMX010000004.1"/>
</dbReference>
<name>A0ABW5PW97_9BACI</name>
<evidence type="ECO:0000256" key="3">
    <source>
        <dbReference type="ARBA" id="ARBA00023002"/>
    </source>
</evidence>
<dbReference type="Gene3D" id="3.90.180.10">
    <property type="entry name" value="Medium-chain alcohol dehydrogenases, catalytic domain"/>
    <property type="match status" value="1"/>
</dbReference>
<dbReference type="SMART" id="SM00829">
    <property type="entry name" value="PKS_ER"/>
    <property type="match status" value="1"/>
</dbReference>
<dbReference type="Gene3D" id="3.40.50.720">
    <property type="entry name" value="NAD(P)-binding Rossmann-like Domain"/>
    <property type="match status" value="1"/>
</dbReference>
<evidence type="ECO:0000313" key="5">
    <source>
        <dbReference type="EMBL" id="MFD2627639.1"/>
    </source>
</evidence>
<dbReference type="InterPro" id="IPR050129">
    <property type="entry name" value="Zn_alcohol_dh"/>
</dbReference>
<accession>A0ABW5PW97</accession>
<dbReference type="SUPFAM" id="SSF51735">
    <property type="entry name" value="NAD(P)-binding Rossmann-fold domains"/>
    <property type="match status" value="1"/>
</dbReference>
<gene>
    <name evidence="5" type="ORF">ACFSUN_02390</name>
</gene>
<dbReference type="PANTHER" id="PTHR43401">
    <property type="entry name" value="L-THREONINE 3-DEHYDROGENASE"/>
    <property type="match status" value="1"/>
</dbReference>
<protein>
    <submittedName>
        <fullName evidence="5">Zinc-binding dehydrogenase</fullName>
    </submittedName>
</protein>
<dbReference type="SUPFAM" id="SSF50129">
    <property type="entry name" value="GroES-like"/>
    <property type="match status" value="1"/>
</dbReference>
<dbReference type="PANTHER" id="PTHR43401:SF2">
    <property type="entry name" value="L-THREONINE 3-DEHYDROGENASE"/>
    <property type="match status" value="1"/>
</dbReference>
<dbReference type="Proteomes" id="UP001597451">
    <property type="component" value="Unassembled WGS sequence"/>
</dbReference>
<dbReference type="InterPro" id="IPR011032">
    <property type="entry name" value="GroES-like_sf"/>
</dbReference>
<reference evidence="6" key="1">
    <citation type="journal article" date="2019" name="Int. J. Syst. Evol. Microbiol.">
        <title>The Global Catalogue of Microorganisms (GCM) 10K type strain sequencing project: providing services to taxonomists for standard genome sequencing and annotation.</title>
        <authorList>
            <consortium name="The Broad Institute Genomics Platform"/>
            <consortium name="The Broad Institute Genome Sequencing Center for Infectious Disease"/>
            <person name="Wu L."/>
            <person name="Ma J."/>
        </authorList>
    </citation>
    <scope>NUCLEOTIDE SEQUENCE [LARGE SCALE GENOMIC DNA]</scope>
    <source>
        <strain evidence="6">TISTR 1858</strain>
    </source>
</reference>
<evidence type="ECO:0000259" key="4">
    <source>
        <dbReference type="SMART" id="SM00829"/>
    </source>
</evidence>
<sequence length="334" mass="36553">MKSVVYEGPKTVSFQDRPKPTFTKGWALIKTSHAGICGSDLSIYAGVHPRAEAPLVMGHEFSGTIEEGHPTLKRGTRVTVNPLLRCGECHPCKTGQSHVCENLKLVGIDCDGGFGEYVKAPINCIVPLPDNLPMRLGALIEPFAVAVHAVRQGKYLPGDNVVVFGAGTIGLCVALTLKSYGATNVTVVEPNERRLAKAKELGFKNINPTTKELKEKILEATSGVGADFVFDCAGHPSVVESLTEIVKVRGNIIIVAMYKQPPKVDMREGMFKELSMKFVRVYTDKDFEIAIELLSNNPEFEKIITHYLRPEEAGKGFDLLTTQTDAVKVMYDFT</sequence>
<dbReference type="InterPro" id="IPR013149">
    <property type="entry name" value="ADH-like_C"/>
</dbReference>
<dbReference type="EMBL" id="JBHUMX010000004">
    <property type="protein sequence ID" value="MFD2627639.1"/>
    <property type="molecule type" value="Genomic_DNA"/>
</dbReference>
<keyword evidence="3" id="KW-0560">Oxidoreductase</keyword>
<dbReference type="InterPro" id="IPR036291">
    <property type="entry name" value="NAD(P)-bd_dom_sf"/>
</dbReference>
<evidence type="ECO:0000256" key="1">
    <source>
        <dbReference type="ARBA" id="ARBA00022723"/>
    </source>
</evidence>
<keyword evidence="1" id="KW-0479">Metal-binding</keyword>
<evidence type="ECO:0000313" key="6">
    <source>
        <dbReference type="Proteomes" id="UP001597451"/>
    </source>
</evidence>
<feature type="domain" description="Enoyl reductase (ER)" evidence="4">
    <location>
        <begin position="8"/>
        <end position="305"/>
    </location>
</feature>
<evidence type="ECO:0000256" key="2">
    <source>
        <dbReference type="ARBA" id="ARBA00022833"/>
    </source>
</evidence>
<dbReference type="Pfam" id="PF08240">
    <property type="entry name" value="ADH_N"/>
    <property type="match status" value="1"/>
</dbReference>
<dbReference type="Pfam" id="PF00107">
    <property type="entry name" value="ADH_zinc_N"/>
    <property type="match status" value="1"/>
</dbReference>
<dbReference type="InterPro" id="IPR013154">
    <property type="entry name" value="ADH-like_N"/>
</dbReference>
<organism evidence="5 6">
    <name type="scientific">Oceanobacillus kapialis</name>
    <dbReference type="NCBI Taxonomy" id="481353"/>
    <lineage>
        <taxon>Bacteria</taxon>
        <taxon>Bacillati</taxon>
        <taxon>Bacillota</taxon>
        <taxon>Bacilli</taxon>
        <taxon>Bacillales</taxon>
        <taxon>Bacillaceae</taxon>
        <taxon>Oceanobacillus</taxon>
    </lineage>
</organism>
<keyword evidence="2" id="KW-0862">Zinc</keyword>
<proteinExistence type="predicted"/>
<comment type="caution">
    <text evidence="5">The sequence shown here is derived from an EMBL/GenBank/DDBJ whole genome shotgun (WGS) entry which is preliminary data.</text>
</comment>
<keyword evidence="6" id="KW-1185">Reference proteome</keyword>